<feature type="transmembrane region" description="Helical" evidence="1">
    <location>
        <begin position="96"/>
        <end position="118"/>
    </location>
</feature>
<organism evidence="2 3">
    <name type="scientific">Flavobacterium urocaniciphilum</name>
    <dbReference type="NCBI Taxonomy" id="1299341"/>
    <lineage>
        <taxon>Bacteria</taxon>
        <taxon>Pseudomonadati</taxon>
        <taxon>Bacteroidota</taxon>
        <taxon>Flavobacteriia</taxon>
        <taxon>Flavobacteriales</taxon>
        <taxon>Flavobacteriaceae</taxon>
        <taxon>Flavobacterium</taxon>
    </lineage>
</organism>
<name>A0A1H9E0Z2_9FLAO</name>
<keyword evidence="3" id="KW-1185">Reference proteome</keyword>
<dbReference type="RefSeq" id="WP_091469934.1">
    <property type="nucleotide sequence ID" value="NZ_FOEI01000009.1"/>
</dbReference>
<dbReference type="EMBL" id="FOEI01000009">
    <property type="protein sequence ID" value="SEQ19252.1"/>
    <property type="molecule type" value="Genomic_DNA"/>
</dbReference>
<dbReference type="Proteomes" id="UP000198648">
    <property type="component" value="Unassembled WGS sequence"/>
</dbReference>
<evidence type="ECO:0000256" key="1">
    <source>
        <dbReference type="SAM" id="Phobius"/>
    </source>
</evidence>
<dbReference type="AlphaFoldDB" id="A0A1H9E0Z2"/>
<accession>A0A1H9E0Z2</accession>
<keyword evidence="1" id="KW-1133">Transmembrane helix</keyword>
<gene>
    <name evidence="2" type="ORF">SAMN05444005_10924</name>
</gene>
<protein>
    <submittedName>
        <fullName evidence="2">Uncharacterized protein</fullName>
    </submittedName>
</protein>
<keyword evidence="1" id="KW-0472">Membrane</keyword>
<reference evidence="2 3" key="1">
    <citation type="submission" date="2016-10" db="EMBL/GenBank/DDBJ databases">
        <authorList>
            <person name="de Groot N.N."/>
        </authorList>
    </citation>
    <scope>NUCLEOTIDE SEQUENCE [LARGE SCALE GENOMIC DNA]</scope>
    <source>
        <strain evidence="2 3">DSM 27078</strain>
    </source>
</reference>
<proteinExistence type="predicted"/>
<sequence>MKTFIKTTVVYVSLFILLNSCSVYYKKEATFNEAYLSKKPVKLMTTEDRKVKLRKITYKDSSYYGVYYDNGNKIEFPMSPEKYKSLRIKDRTTSTVLNVVGITLSVGIVAIVLITATYDWGDFNFGNSSTQFKN</sequence>
<keyword evidence="1" id="KW-0812">Transmembrane</keyword>
<evidence type="ECO:0000313" key="3">
    <source>
        <dbReference type="Proteomes" id="UP000198648"/>
    </source>
</evidence>
<evidence type="ECO:0000313" key="2">
    <source>
        <dbReference type="EMBL" id="SEQ19252.1"/>
    </source>
</evidence>